<protein>
    <recommendedName>
        <fullName evidence="11">L-serine deaminase</fullName>
    </recommendedName>
</protein>
<comment type="similarity">
    <text evidence="3 11 12">Belongs to the iron-sulfur dependent L-serine dehydratase family.</text>
</comment>
<dbReference type="GO" id="GO:0003941">
    <property type="term" value="F:L-serine ammonia-lyase activity"/>
    <property type="evidence" value="ECO:0007669"/>
    <property type="project" value="UniProtKB-UniRule"/>
</dbReference>
<evidence type="ECO:0000256" key="2">
    <source>
        <dbReference type="ARBA" id="ARBA00004742"/>
    </source>
</evidence>
<evidence type="ECO:0000256" key="7">
    <source>
        <dbReference type="ARBA" id="ARBA00023004"/>
    </source>
</evidence>
<accession>D9QQC6</accession>
<dbReference type="PROSITE" id="PS51671">
    <property type="entry name" value="ACT"/>
    <property type="match status" value="1"/>
</dbReference>
<keyword evidence="4 11" id="KW-0312">Gluconeogenesis</keyword>
<evidence type="ECO:0000256" key="6">
    <source>
        <dbReference type="ARBA" id="ARBA00022723"/>
    </source>
</evidence>
<dbReference type="AlphaFoldDB" id="D9QQC6"/>
<dbReference type="InterPro" id="IPR045865">
    <property type="entry name" value="ACT-like_dom_sf"/>
</dbReference>
<dbReference type="InterPro" id="IPR005131">
    <property type="entry name" value="Ser_deHydtase_bsu"/>
</dbReference>
<keyword evidence="7 11" id="KW-0408">Iron</keyword>
<name>D9QQC6_ACEAZ</name>
<dbReference type="eggNOG" id="COG1760">
    <property type="taxonomic scope" value="Bacteria"/>
</dbReference>
<organism evidence="14 15">
    <name type="scientific">Acetohalobium arabaticum (strain ATCC 49924 / DSM 5501 / Z-7288)</name>
    <dbReference type="NCBI Taxonomy" id="574087"/>
    <lineage>
        <taxon>Bacteria</taxon>
        <taxon>Bacillati</taxon>
        <taxon>Bacillota</taxon>
        <taxon>Clostridia</taxon>
        <taxon>Halanaerobiales</taxon>
        <taxon>Halobacteroidaceae</taxon>
        <taxon>Acetohalobium</taxon>
    </lineage>
</organism>
<keyword evidence="6 11" id="KW-0479">Metal-binding</keyword>
<dbReference type="RefSeq" id="WP_013278163.1">
    <property type="nucleotide sequence ID" value="NC_014378.1"/>
</dbReference>
<dbReference type="UniPathway" id="UPA00138"/>
<comment type="pathway">
    <text evidence="2 11">Carbohydrate biosynthesis; gluconeogenesis.</text>
</comment>
<evidence type="ECO:0000256" key="1">
    <source>
        <dbReference type="ARBA" id="ARBA00001966"/>
    </source>
</evidence>
<dbReference type="PANTHER" id="PTHR30182:SF12">
    <property type="entry name" value="L-SERINE DEHYDRATASE, BETA CHAIN-RELATED"/>
    <property type="match status" value="1"/>
</dbReference>
<proteinExistence type="inferred from homology"/>
<evidence type="ECO:0000259" key="13">
    <source>
        <dbReference type="PROSITE" id="PS51671"/>
    </source>
</evidence>
<evidence type="ECO:0000256" key="3">
    <source>
        <dbReference type="ARBA" id="ARBA00008636"/>
    </source>
</evidence>
<dbReference type="GO" id="GO:0046872">
    <property type="term" value="F:metal ion binding"/>
    <property type="evidence" value="ECO:0007669"/>
    <property type="project" value="UniProtKB-UniRule"/>
</dbReference>
<dbReference type="OrthoDB" id="9813137at2"/>
<keyword evidence="8 11" id="KW-0411">Iron-sulfur</keyword>
<dbReference type="STRING" id="574087.Acear_1197"/>
<dbReference type="InterPro" id="IPR004643">
    <property type="entry name" value="Fe-S_L-Ser_bsu"/>
</dbReference>
<evidence type="ECO:0000313" key="14">
    <source>
        <dbReference type="EMBL" id="ADL12717.1"/>
    </source>
</evidence>
<keyword evidence="5 11" id="KW-0004">4Fe-4S</keyword>
<gene>
    <name evidence="14" type="ordered locus">Acear_1197</name>
</gene>
<evidence type="ECO:0000256" key="4">
    <source>
        <dbReference type="ARBA" id="ARBA00022432"/>
    </source>
</evidence>
<dbReference type="HOGENOM" id="CLU_086592_0_0_9"/>
<dbReference type="GO" id="GO:0051539">
    <property type="term" value="F:4 iron, 4 sulfur cluster binding"/>
    <property type="evidence" value="ECO:0007669"/>
    <property type="project" value="UniProtKB-UniRule"/>
</dbReference>
<dbReference type="Gene3D" id="3.30.70.260">
    <property type="match status" value="1"/>
</dbReference>
<evidence type="ECO:0000256" key="5">
    <source>
        <dbReference type="ARBA" id="ARBA00022485"/>
    </source>
</evidence>
<feature type="domain" description="ACT" evidence="13">
    <location>
        <begin position="149"/>
        <end position="221"/>
    </location>
</feature>
<comment type="cofactor">
    <cofactor evidence="1 12">
        <name>[4Fe-4S] cluster</name>
        <dbReference type="ChEBI" id="CHEBI:49883"/>
    </cofactor>
</comment>
<dbReference type="GO" id="GO:0006094">
    <property type="term" value="P:gluconeogenesis"/>
    <property type="evidence" value="ECO:0007669"/>
    <property type="project" value="UniProtKB-UniRule"/>
</dbReference>
<evidence type="ECO:0000256" key="8">
    <source>
        <dbReference type="ARBA" id="ARBA00023014"/>
    </source>
</evidence>
<evidence type="ECO:0000256" key="9">
    <source>
        <dbReference type="ARBA" id="ARBA00023239"/>
    </source>
</evidence>
<dbReference type="PIRSF" id="PIRSF036692">
    <property type="entry name" value="SDH_B"/>
    <property type="match status" value="1"/>
</dbReference>
<dbReference type="KEGG" id="aar:Acear_1197"/>
<dbReference type="SUPFAM" id="SSF55021">
    <property type="entry name" value="ACT-like"/>
    <property type="match status" value="1"/>
</dbReference>
<comment type="catalytic activity">
    <reaction evidence="10 11 12">
        <text>L-serine = pyruvate + NH4(+)</text>
        <dbReference type="Rhea" id="RHEA:19169"/>
        <dbReference type="ChEBI" id="CHEBI:15361"/>
        <dbReference type="ChEBI" id="CHEBI:28938"/>
        <dbReference type="ChEBI" id="CHEBI:33384"/>
        <dbReference type="EC" id="4.3.1.17"/>
    </reaction>
</comment>
<dbReference type="Pfam" id="PF01842">
    <property type="entry name" value="ACT"/>
    <property type="match status" value="1"/>
</dbReference>
<dbReference type="SUPFAM" id="SSF143548">
    <property type="entry name" value="Serine metabolism enzymes domain"/>
    <property type="match status" value="1"/>
</dbReference>
<keyword evidence="15" id="KW-1185">Reference proteome</keyword>
<dbReference type="PANTHER" id="PTHR30182">
    <property type="entry name" value="L-SERINE DEHYDRATASE"/>
    <property type="match status" value="1"/>
</dbReference>
<dbReference type="CDD" id="cd04903">
    <property type="entry name" value="ACT_LSD"/>
    <property type="match status" value="1"/>
</dbReference>
<evidence type="ECO:0000313" key="15">
    <source>
        <dbReference type="Proteomes" id="UP000001661"/>
    </source>
</evidence>
<dbReference type="InterPro" id="IPR002912">
    <property type="entry name" value="ACT_dom"/>
</dbReference>
<keyword evidence="9 11" id="KW-0456">Lyase</keyword>
<dbReference type="EMBL" id="CP002105">
    <property type="protein sequence ID" value="ADL12717.1"/>
    <property type="molecule type" value="Genomic_DNA"/>
</dbReference>
<dbReference type="Pfam" id="PF03315">
    <property type="entry name" value="SDH_beta"/>
    <property type="match status" value="1"/>
</dbReference>
<reference evidence="14 15" key="1">
    <citation type="journal article" date="2010" name="Stand. Genomic Sci.">
        <title>Complete genome sequence of Acetohalobium arabaticum type strain (Z-7288).</title>
        <authorList>
            <person name="Sikorski J."/>
            <person name="Lapidus A."/>
            <person name="Chertkov O."/>
            <person name="Lucas S."/>
            <person name="Copeland A."/>
            <person name="Glavina Del Rio T."/>
            <person name="Nolan M."/>
            <person name="Tice H."/>
            <person name="Cheng J.F."/>
            <person name="Han C."/>
            <person name="Brambilla E."/>
            <person name="Pitluck S."/>
            <person name="Liolios K."/>
            <person name="Ivanova N."/>
            <person name="Mavromatis K."/>
            <person name="Mikhailova N."/>
            <person name="Pati A."/>
            <person name="Bruce D."/>
            <person name="Detter C."/>
            <person name="Tapia R."/>
            <person name="Goodwin L."/>
            <person name="Chen A."/>
            <person name="Palaniappan K."/>
            <person name="Land M."/>
            <person name="Hauser L."/>
            <person name="Chang Y.J."/>
            <person name="Jeffries C.D."/>
            <person name="Rohde M."/>
            <person name="Goker M."/>
            <person name="Spring S."/>
            <person name="Woyke T."/>
            <person name="Bristow J."/>
            <person name="Eisen J.A."/>
            <person name="Markowitz V."/>
            <person name="Hugenholtz P."/>
            <person name="Kyrpides N.C."/>
            <person name="Klenk H.P."/>
        </authorList>
    </citation>
    <scope>NUCLEOTIDE SEQUENCE [LARGE SCALE GENOMIC DNA]</scope>
    <source>
        <strain evidence="15">ATCC 49924 / DSM 5501 / Z-7288</strain>
    </source>
</reference>
<sequence length="223" mass="24168">MSNLSAFDTLGPVMVGPSSSHTAGAVRIGNLAREIVGKDFKRVKIYLHGSFRETYQGHGTDKALIGGLLGLSTENSLIKKSFQLAKQKKIEFEFIPADLGKVHPNTVKLKIEDIDEDMNIITASSIGGGSIVVTEIDGVEVDLTGEYPTLITLHEDKPGVVAKVSAILNEYQLNIAEMKVVRQNKGTLATAVIGLDYQLDVSILNKIQKVSEVKKVKLVNPIE</sequence>
<dbReference type="NCBIfam" id="TIGR00719">
    <property type="entry name" value="sda_beta"/>
    <property type="match status" value="1"/>
</dbReference>
<dbReference type="InterPro" id="IPR029009">
    <property type="entry name" value="ASB_dom_sf"/>
</dbReference>
<dbReference type="InterPro" id="IPR051318">
    <property type="entry name" value="Fe-S_L-Ser"/>
</dbReference>
<evidence type="ECO:0000256" key="11">
    <source>
        <dbReference type="PIRNR" id="PIRNR036692"/>
    </source>
</evidence>
<dbReference type="Proteomes" id="UP000001661">
    <property type="component" value="Chromosome"/>
</dbReference>
<dbReference type="Gene3D" id="3.30.1330.90">
    <property type="entry name" value="D-3-phosphoglycerate dehydrogenase, domain 3"/>
    <property type="match status" value="1"/>
</dbReference>
<evidence type="ECO:0000256" key="12">
    <source>
        <dbReference type="RuleBase" id="RU366059"/>
    </source>
</evidence>
<evidence type="ECO:0000256" key="10">
    <source>
        <dbReference type="ARBA" id="ARBA00049406"/>
    </source>
</evidence>